<evidence type="ECO:0000256" key="1">
    <source>
        <dbReference type="SAM" id="MobiDB-lite"/>
    </source>
</evidence>
<evidence type="ECO:0000313" key="3">
    <source>
        <dbReference type="Proteomes" id="UP000829542"/>
    </source>
</evidence>
<evidence type="ECO:0000313" key="2">
    <source>
        <dbReference type="EMBL" id="UNM95656.1"/>
    </source>
</evidence>
<dbReference type="RefSeq" id="WP_242148118.1">
    <property type="nucleotide sequence ID" value="NZ_CP093379.1"/>
</dbReference>
<feature type="region of interest" description="Disordered" evidence="1">
    <location>
        <begin position="136"/>
        <end position="155"/>
    </location>
</feature>
<name>A0ABY3X4I2_9GAMM</name>
<protein>
    <submittedName>
        <fullName evidence="2">Uncharacterized protein</fullName>
    </submittedName>
</protein>
<accession>A0ABY3X4I2</accession>
<dbReference type="EMBL" id="CP093379">
    <property type="protein sequence ID" value="UNM95656.1"/>
    <property type="molecule type" value="Genomic_DNA"/>
</dbReference>
<proteinExistence type="predicted"/>
<reference evidence="2 3" key="1">
    <citation type="submission" date="2022-03" db="EMBL/GenBank/DDBJ databases">
        <title>Ignatzschineria rhizosphaerae HR5S32.</title>
        <authorList>
            <person name="Sun J.Q."/>
            <person name="Feng J.Y."/>
        </authorList>
    </citation>
    <scope>NUCLEOTIDE SEQUENCE [LARGE SCALE GENOMIC DNA]</scope>
    <source>
        <strain evidence="2 3">HR5S32</strain>
    </source>
</reference>
<gene>
    <name evidence="2" type="ORF">MMG00_10590</name>
</gene>
<dbReference type="Proteomes" id="UP000829542">
    <property type="component" value="Chromosome"/>
</dbReference>
<keyword evidence="3" id="KW-1185">Reference proteome</keyword>
<sequence>MITRYFIEKDTNQVKAFDLAKNARELSSKEIESLKNPPSQFHQFTYNDGWVLTEEKALEKEQFEKDERKFEVSERIKAVNEELMMLKMNPIPDDTDLARIDELTAEQLALYQEQKELNRDPNDIAEEVLVDEGFDEIQEDNLEDEIGAEAEESKE</sequence>
<organism evidence="2 3">
    <name type="scientific">Ignatzschineria rhizosphaerae</name>
    <dbReference type="NCBI Taxonomy" id="2923279"/>
    <lineage>
        <taxon>Bacteria</taxon>
        <taxon>Pseudomonadati</taxon>
        <taxon>Pseudomonadota</taxon>
        <taxon>Gammaproteobacteria</taxon>
        <taxon>Cardiobacteriales</taxon>
        <taxon>Ignatzschineriaceae</taxon>
        <taxon>Ignatzschineria</taxon>
    </lineage>
</organism>